<evidence type="ECO:0000256" key="1">
    <source>
        <dbReference type="SAM" id="MobiDB-lite"/>
    </source>
</evidence>
<proteinExistence type="predicted"/>
<comment type="caution">
    <text evidence="2">The sequence shown here is derived from an EMBL/GenBank/DDBJ whole genome shotgun (WGS) entry which is preliminary data.</text>
</comment>
<dbReference type="Proteomes" id="UP001153678">
    <property type="component" value="Unassembled WGS sequence"/>
</dbReference>
<dbReference type="AlphaFoldDB" id="A0A9W4T0P8"/>
<protein>
    <submittedName>
        <fullName evidence="2">3980_t:CDS:1</fullName>
    </submittedName>
</protein>
<keyword evidence="3" id="KW-1185">Reference proteome</keyword>
<reference evidence="2" key="1">
    <citation type="submission" date="2022-08" db="EMBL/GenBank/DDBJ databases">
        <authorList>
            <person name="Kallberg Y."/>
            <person name="Tangrot J."/>
            <person name="Rosling A."/>
        </authorList>
    </citation>
    <scope>NUCLEOTIDE SEQUENCE</scope>
    <source>
        <strain evidence="2">Wild A</strain>
    </source>
</reference>
<organism evidence="2 3">
    <name type="scientific">Funneliformis geosporum</name>
    <dbReference type="NCBI Taxonomy" id="1117311"/>
    <lineage>
        <taxon>Eukaryota</taxon>
        <taxon>Fungi</taxon>
        <taxon>Fungi incertae sedis</taxon>
        <taxon>Mucoromycota</taxon>
        <taxon>Glomeromycotina</taxon>
        <taxon>Glomeromycetes</taxon>
        <taxon>Glomerales</taxon>
        <taxon>Glomeraceae</taxon>
        <taxon>Funneliformis</taxon>
    </lineage>
</organism>
<feature type="region of interest" description="Disordered" evidence="1">
    <location>
        <begin position="38"/>
        <end position="63"/>
    </location>
</feature>
<gene>
    <name evidence="2" type="ORF">FWILDA_LOCUS13257</name>
</gene>
<evidence type="ECO:0000313" key="3">
    <source>
        <dbReference type="Proteomes" id="UP001153678"/>
    </source>
</evidence>
<dbReference type="EMBL" id="CAMKVN010004814">
    <property type="protein sequence ID" value="CAI2187788.1"/>
    <property type="molecule type" value="Genomic_DNA"/>
</dbReference>
<accession>A0A9W4T0P8</accession>
<name>A0A9W4T0P8_9GLOM</name>
<evidence type="ECO:0000313" key="2">
    <source>
        <dbReference type="EMBL" id="CAI2187788.1"/>
    </source>
</evidence>
<sequence>MSVVPRALIRYSLVALPVSQAIDKIRFWEEPGQATADRFSRHPLSQGSRGPLRKTVTSSPSAGYDDVARTSHDSIDHYREISNLQEFNWILPSNYQSIDLLGALSDAICTFEKKFSGWQSCIRSTKNRCLILRDIVWTCFETFGPNVEQSKMIWI</sequence>
<dbReference type="OrthoDB" id="10540102at2759"/>